<dbReference type="SUPFAM" id="SSF53098">
    <property type="entry name" value="Ribonuclease H-like"/>
    <property type="match status" value="1"/>
</dbReference>
<protein>
    <submittedName>
        <fullName evidence="2">Mobile element protein</fullName>
    </submittedName>
</protein>
<organism evidence="2">
    <name type="scientific">uncultured Coleofasciculus sp</name>
    <dbReference type="NCBI Taxonomy" id="1267456"/>
    <lineage>
        <taxon>Bacteria</taxon>
        <taxon>Bacillati</taxon>
        <taxon>Cyanobacteriota</taxon>
        <taxon>Cyanophyceae</taxon>
        <taxon>Coleofasciculales</taxon>
        <taxon>Coleofasciculaceae</taxon>
        <taxon>Coleofasciculus</taxon>
        <taxon>environmental samples</taxon>
    </lineage>
</organism>
<proteinExistence type="predicted"/>
<dbReference type="PANTHER" id="PTHR33627">
    <property type="entry name" value="TRANSPOSASE"/>
    <property type="match status" value="1"/>
</dbReference>
<dbReference type="EMBL" id="CADCTM010000811">
    <property type="protein sequence ID" value="CAA9294661.1"/>
    <property type="molecule type" value="Genomic_DNA"/>
</dbReference>
<dbReference type="AlphaFoldDB" id="A0A6J4K361"/>
<dbReference type="PANTHER" id="PTHR33627:SF1">
    <property type="entry name" value="TRANSPOSASE"/>
    <property type="match status" value="1"/>
</dbReference>
<reference evidence="2" key="1">
    <citation type="submission" date="2020-02" db="EMBL/GenBank/DDBJ databases">
        <authorList>
            <person name="Meier V. D."/>
        </authorList>
    </citation>
    <scope>NUCLEOTIDE SEQUENCE</scope>
    <source>
        <strain evidence="2">AVDCRST_MAG92</strain>
    </source>
</reference>
<dbReference type="NCBIfam" id="NF033540">
    <property type="entry name" value="transpos_IS701"/>
    <property type="match status" value="1"/>
</dbReference>
<dbReference type="InterPro" id="IPR038721">
    <property type="entry name" value="IS701-like_DDE_dom"/>
</dbReference>
<dbReference type="Pfam" id="PF13546">
    <property type="entry name" value="DDE_5"/>
    <property type="match status" value="1"/>
</dbReference>
<evidence type="ECO:0000313" key="2">
    <source>
        <dbReference type="EMBL" id="CAA9294661.1"/>
    </source>
</evidence>
<evidence type="ECO:0000259" key="1">
    <source>
        <dbReference type="Pfam" id="PF13546"/>
    </source>
</evidence>
<accession>A0A6J4K361</accession>
<feature type="domain" description="Transposase IS701-like DDE" evidence="1">
    <location>
        <begin position="22"/>
        <end position="229"/>
    </location>
</feature>
<dbReference type="InterPro" id="IPR039365">
    <property type="entry name" value="IS701-like"/>
</dbReference>
<name>A0A6J4K361_9CYAN</name>
<gene>
    <name evidence="2" type="ORF">AVDCRST_MAG92-4608</name>
</gene>
<dbReference type="InterPro" id="IPR012337">
    <property type="entry name" value="RNaseH-like_sf"/>
</dbReference>
<sequence>MKETTPAAMPPCFDRWCKRFDDIWTHQAQKREFKHYIGGLLGESERKNLSQMADNAVGVTYHRLHHFLTEAPWSVKEVNERRLKVMNQCSQTRISRGFTLIVDDSGHRKSGNFTAGVGRQYIGEVGKTENGIVVVTTHLYDGKKSLPLDLELYQHASSLAQGKKDIEFKKKPELALALIDRSLERGYRPGIVLIDAGYGNNTTFLLELEKRRLKYLGGLAKNRKVIIETEANKREEIRLDKLADSLPVEAFTPIQLNLDKPKTVWAATVEVELSQLEGTRTIAIVMNASSFNQASDIDYFINNVDASISTAEWIVTTYGQRNWVEVFYREAKGWLGLSEYQVRDSRSLLRHFTLVFCAYTFILWHTLTGGLRRRWASKPLNTFTEALEAFRTAMSFRFMEWLTLNRDVFAAYKNSLGFIWT</sequence>